<dbReference type="Proteomes" id="UP001066276">
    <property type="component" value="Chromosome 5"/>
</dbReference>
<protein>
    <submittedName>
        <fullName evidence="1">Uncharacterized protein</fullName>
    </submittedName>
</protein>
<dbReference type="EMBL" id="JANPWB010000009">
    <property type="protein sequence ID" value="KAJ1148547.1"/>
    <property type="molecule type" value="Genomic_DNA"/>
</dbReference>
<organism evidence="1 2">
    <name type="scientific">Pleurodeles waltl</name>
    <name type="common">Iberian ribbed newt</name>
    <dbReference type="NCBI Taxonomy" id="8319"/>
    <lineage>
        <taxon>Eukaryota</taxon>
        <taxon>Metazoa</taxon>
        <taxon>Chordata</taxon>
        <taxon>Craniata</taxon>
        <taxon>Vertebrata</taxon>
        <taxon>Euteleostomi</taxon>
        <taxon>Amphibia</taxon>
        <taxon>Batrachia</taxon>
        <taxon>Caudata</taxon>
        <taxon>Salamandroidea</taxon>
        <taxon>Salamandridae</taxon>
        <taxon>Pleurodelinae</taxon>
        <taxon>Pleurodeles</taxon>
    </lineage>
</organism>
<accession>A0AAV7RA51</accession>
<name>A0AAV7RA51_PLEWA</name>
<sequence length="130" mass="13539">MPPVTAPGSSGAPAAHRRCCEVPLRSSPAHTSLLRPPAGCSLGRAAPLFPAVPGPLNAYLGHLDSLGSGCSGCYQPAWPLDTEPPRPLAPKLRHSKLQLSGLPRALKSRPTPTRLGPLRHRLLALGLPGC</sequence>
<gene>
    <name evidence="1" type="ORF">NDU88_001375</name>
</gene>
<dbReference type="AlphaFoldDB" id="A0AAV7RA51"/>
<evidence type="ECO:0000313" key="1">
    <source>
        <dbReference type="EMBL" id="KAJ1148547.1"/>
    </source>
</evidence>
<comment type="caution">
    <text evidence="1">The sequence shown here is derived from an EMBL/GenBank/DDBJ whole genome shotgun (WGS) entry which is preliminary data.</text>
</comment>
<evidence type="ECO:0000313" key="2">
    <source>
        <dbReference type="Proteomes" id="UP001066276"/>
    </source>
</evidence>
<keyword evidence="2" id="KW-1185">Reference proteome</keyword>
<reference evidence="1" key="1">
    <citation type="journal article" date="2022" name="bioRxiv">
        <title>Sequencing and chromosome-scale assembly of the giantPleurodeles waltlgenome.</title>
        <authorList>
            <person name="Brown T."/>
            <person name="Elewa A."/>
            <person name="Iarovenko S."/>
            <person name="Subramanian E."/>
            <person name="Araus A.J."/>
            <person name="Petzold A."/>
            <person name="Susuki M."/>
            <person name="Suzuki K.-i.T."/>
            <person name="Hayashi T."/>
            <person name="Toyoda A."/>
            <person name="Oliveira C."/>
            <person name="Osipova E."/>
            <person name="Leigh N.D."/>
            <person name="Simon A."/>
            <person name="Yun M.H."/>
        </authorList>
    </citation>
    <scope>NUCLEOTIDE SEQUENCE</scope>
    <source>
        <strain evidence="1">20211129_DDA</strain>
        <tissue evidence="1">Liver</tissue>
    </source>
</reference>
<proteinExistence type="predicted"/>